<dbReference type="Gene3D" id="3.40.390.10">
    <property type="entry name" value="Collagenase (Catalytic Domain)"/>
    <property type="match status" value="1"/>
</dbReference>
<evidence type="ECO:0000313" key="2">
    <source>
        <dbReference type="EMBL" id="GFR70279.1"/>
    </source>
</evidence>
<comment type="caution">
    <text evidence="2">The sequence shown here is derived from an EMBL/GenBank/DDBJ whole genome shotgun (WGS) entry which is preliminary data.</text>
</comment>
<feature type="region of interest" description="Disordered" evidence="1">
    <location>
        <begin position="1"/>
        <end position="22"/>
    </location>
</feature>
<dbReference type="EMBL" id="BMAT01004201">
    <property type="protein sequence ID" value="GFR70279.1"/>
    <property type="molecule type" value="Genomic_DNA"/>
</dbReference>
<protein>
    <submittedName>
        <fullName evidence="2">Metalloendopeptidase</fullName>
    </submittedName>
</protein>
<sequence>MLSALDREKMQSSQRTRQKRKVVADKSRLWPLPIPYRFSNKPQHFINASERQVVLSAMRELSALTCITFREVDSSYRGKPVLDFMKDYGPRKPYEKLRTECGLQTWTKFCFSISPIAFYNGNAPSENQKRIAGTEMVRSIPYVIRGVGRMSEENKPIPIRKSQSLRAASWYD</sequence>
<dbReference type="GO" id="GO:0008237">
    <property type="term" value="F:metallopeptidase activity"/>
    <property type="evidence" value="ECO:0007669"/>
    <property type="project" value="InterPro"/>
</dbReference>
<dbReference type="InterPro" id="IPR024079">
    <property type="entry name" value="MetalloPept_cat_dom_sf"/>
</dbReference>
<dbReference type="SUPFAM" id="SSF55486">
    <property type="entry name" value="Metalloproteases ('zincins'), catalytic domain"/>
    <property type="match status" value="1"/>
</dbReference>
<evidence type="ECO:0000256" key="1">
    <source>
        <dbReference type="SAM" id="MobiDB-lite"/>
    </source>
</evidence>
<keyword evidence="3" id="KW-1185">Reference proteome</keyword>
<feature type="compositionally biased region" description="Basic and acidic residues" evidence="1">
    <location>
        <begin position="1"/>
        <end position="10"/>
    </location>
</feature>
<reference evidence="2 3" key="1">
    <citation type="journal article" date="2021" name="Elife">
        <title>Chloroplast acquisition without the gene transfer in kleptoplastic sea slugs, Plakobranchus ocellatus.</title>
        <authorList>
            <person name="Maeda T."/>
            <person name="Takahashi S."/>
            <person name="Yoshida T."/>
            <person name="Shimamura S."/>
            <person name="Takaki Y."/>
            <person name="Nagai Y."/>
            <person name="Toyoda A."/>
            <person name="Suzuki Y."/>
            <person name="Arimoto A."/>
            <person name="Ishii H."/>
            <person name="Satoh N."/>
            <person name="Nishiyama T."/>
            <person name="Hasebe M."/>
            <person name="Maruyama T."/>
            <person name="Minagawa J."/>
            <person name="Obokata J."/>
            <person name="Shigenobu S."/>
        </authorList>
    </citation>
    <scope>NUCLEOTIDE SEQUENCE [LARGE SCALE GENOMIC DNA]</scope>
</reference>
<dbReference type="Proteomes" id="UP000762676">
    <property type="component" value="Unassembled WGS sequence"/>
</dbReference>
<gene>
    <name evidence="2" type="ORF">ElyMa_002069100</name>
</gene>
<evidence type="ECO:0000313" key="3">
    <source>
        <dbReference type="Proteomes" id="UP000762676"/>
    </source>
</evidence>
<dbReference type="AlphaFoldDB" id="A0AAV4FB17"/>
<name>A0AAV4FB17_9GAST</name>
<accession>A0AAV4FB17</accession>
<proteinExistence type="predicted"/>
<organism evidence="2 3">
    <name type="scientific">Elysia marginata</name>
    <dbReference type="NCBI Taxonomy" id="1093978"/>
    <lineage>
        <taxon>Eukaryota</taxon>
        <taxon>Metazoa</taxon>
        <taxon>Spiralia</taxon>
        <taxon>Lophotrochozoa</taxon>
        <taxon>Mollusca</taxon>
        <taxon>Gastropoda</taxon>
        <taxon>Heterobranchia</taxon>
        <taxon>Euthyneura</taxon>
        <taxon>Panpulmonata</taxon>
        <taxon>Sacoglossa</taxon>
        <taxon>Placobranchoidea</taxon>
        <taxon>Plakobranchidae</taxon>
        <taxon>Elysia</taxon>
    </lineage>
</organism>